<dbReference type="Gene3D" id="1.20.58.80">
    <property type="entry name" value="Phosphotransferase system, lactose/cellobiose-type IIA subunit"/>
    <property type="match status" value="1"/>
</dbReference>
<evidence type="ECO:0000256" key="2">
    <source>
        <dbReference type="SAM" id="MobiDB-lite"/>
    </source>
</evidence>
<dbReference type="Pfam" id="PF04212">
    <property type="entry name" value="MIT"/>
    <property type="match status" value="1"/>
</dbReference>
<feature type="region of interest" description="Disordered" evidence="2">
    <location>
        <begin position="111"/>
        <end position="226"/>
    </location>
</feature>
<feature type="region of interest" description="Disordered" evidence="2">
    <location>
        <begin position="806"/>
        <end position="918"/>
    </location>
</feature>
<feature type="region of interest" description="Disordered" evidence="2">
    <location>
        <begin position="649"/>
        <end position="675"/>
    </location>
</feature>
<organism evidence="4 5">
    <name type="scientific">Sporormia fimetaria CBS 119925</name>
    <dbReference type="NCBI Taxonomy" id="1340428"/>
    <lineage>
        <taxon>Eukaryota</taxon>
        <taxon>Fungi</taxon>
        <taxon>Dikarya</taxon>
        <taxon>Ascomycota</taxon>
        <taxon>Pezizomycotina</taxon>
        <taxon>Dothideomycetes</taxon>
        <taxon>Pleosporomycetidae</taxon>
        <taxon>Pleosporales</taxon>
        <taxon>Sporormiaceae</taxon>
        <taxon>Sporormia</taxon>
    </lineage>
</organism>
<feature type="compositionally biased region" description="Pro residues" evidence="2">
    <location>
        <begin position="809"/>
        <end position="836"/>
    </location>
</feature>
<feature type="compositionally biased region" description="Polar residues" evidence="2">
    <location>
        <begin position="159"/>
        <end position="188"/>
    </location>
</feature>
<dbReference type="EMBL" id="MU006593">
    <property type="protein sequence ID" value="KAF2743919.1"/>
    <property type="molecule type" value="Genomic_DNA"/>
</dbReference>
<feature type="compositionally biased region" description="Polar residues" evidence="2">
    <location>
        <begin position="696"/>
        <end position="709"/>
    </location>
</feature>
<dbReference type="PANTHER" id="PTHR37327:SF1">
    <property type="entry name" value="MICROTUBULE INTERACTING AND TRANSPORT DOMAIN-CONTAINING PROTEIN"/>
    <property type="match status" value="1"/>
</dbReference>
<dbReference type="OrthoDB" id="2245455at2759"/>
<evidence type="ECO:0000313" key="5">
    <source>
        <dbReference type="Proteomes" id="UP000799440"/>
    </source>
</evidence>
<reference evidence="4" key="1">
    <citation type="journal article" date="2020" name="Stud. Mycol.">
        <title>101 Dothideomycetes genomes: a test case for predicting lifestyles and emergence of pathogens.</title>
        <authorList>
            <person name="Haridas S."/>
            <person name="Albert R."/>
            <person name="Binder M."/>
            <person name="Bloem J."/>
            <person name="Labutti K."/>
            <person name="Salamov A."/>
            <person name="Andreopoulos B."/>
            <person name="Baker S."/>
            <person name="Barry K."/>
            <person name="Bills G."/>
            <person name="Bluhm B."/>
            <person name="Cannon C."/>
            <person name="Castanera R."/>
            <person name="Culley D."/>
            <person name="Daum C."/>
            <person name="Ezra D."/>
            <person name="Gonzalez J."/>
            <person name="Henrissat B."/>
            <person name="Kuo A."/>
            <person name="Liang C."/>
            <person name="Lipzen A."/>
            <person name="Lutzoni F."/>
            <person name="Magnuson J."/>
            <person name="Mondo S."/>
            <person name="Nolan M."/>
            <person name="Ohm R."/>
            <person name="Pangilinan J."/>
            <person name="Park H.-J."/>
            <person name="Ramirez L."/>
            <person name="Alfaro M."/>
            <person name="Sun H."/>
            <person name="Tritt A."/>
            <person name="Yoshinaga Y."/>
            <person name="Zwiers L.-H."/>
            <person name="Turgeon B."/>
            <person name="Goodwin S."/>
            <person name="Spatafora J."/>
            <person name="Crous P."/>
            <person name="Grigoriev I."/>
        </authorList>
    </citation>
    <scope>NUCLEOTIDE SEQUENCE</scope>
    <source>
        <strain evidence="4">CBS 119925</strain>
    </source>
</reference>
<evidence type="ECO:0000259" key="3">
    <source>
        <dbReference type="Pfam" id="PF04212"/>
    </source>
</evidence>
<gene>
    <name evidence="4" type="ORF">M011DRAFT_208548</name>
</gene>
<dbReference type="PANTHER" id="PTHR37327">
    <property type="entry name" value="CHROMOSOME 1, WHOLE GENOME SHOTGUN SEQUENCE"/>
    <property type="match status" value="1"/>
</dbReference>
<evidence type="ECO:0000313" key="4">
    <source>
        <dbReference type="EMBL" id="KAF2743919.1"/>
    </source>
</evidence>
<feature type="compositionally biased region" description="Polar residues" evidence="2">
    <location>
        <begin position="512"/>
        <end position="524"/>
    </location>
</feature>
<dbReference type="InterPro" id="IPR036181">
    <property type="entry name" value="MIT_dom_sf"/>
</dbReference>
<name>A0A6A6V1Y3_9PLEO</name>
<feature type="compositionally biased region" description="Low complexity" evidence="2">
    <location>
        <begin position="752"/>
        <end position="764"/>
    </location>
</feature>
<protein>
    <recommendedName>
        <fullName evidence="3">MIT domain-containing protein</fullName>
    </recommendedName>
</protein>
<evidence type="ECO:0000256" key="1">
    <source>
        <dbReference type="SAM" id="Coils"/>
    </source>
</evidence>
<feature type="region of interest" description="Disordered" evidence="2">
    <location>
        <begin position="696"/>
        <end position="726"/>
    </location>
</feature>
<feature type="compositionally biased region" description="Low complexity" evidence="2">
    <location>
        <begin position="243"/>
        <end position="254"/>
    </location>
</feature>
<feature type="domain" description="MIT" evidence="3">
    <location>
        <begin position="308"/>
        <end position="372"/>
    </location>
</feature>
<feature type="region of interest" description="Disordered" evidence="2">
    <location>
        <begin position="738"/>
        <end position="794"/>
    </location>
</feature>
<proteinExistence type="predicted"/>
<accession>A0A6A6V1Y3</accession>
<keyword evidence="1" id="KW-0175">Coiled coil</keyword>
<keyword evidence="5" id="KW-1185">Reference proteome</keyword>
<dbReference type="InterPro" id="IPR007330">
    <property type="entry name" value="MIT_dom"/>
</dbReference>
<dbReference type="Proteomes" id="UP000799440">
    <property type="component" value="Unassembled WGS sequence"/>
</dbReference>
<dbReference type="SUPFAM" id="SSF116846">
    <property type="entry name" value="MIT domain"/>
    <property type="match status" value="1"/>
</dbReference>
<sequence>MPPPLENAAPQPHFASSAVASIATARSSGGGGAGQAAREVPGLGGATTGTLNPQYRQPQPQPPPQHFHRLSQVSPPRRDSIAHHYHQHQHGLSQPHNNPSASALLAAVNGAPAHNHHRPSTARSPTASPQRRNRPRSPQPHVSSVAAPQVPSLPLLSSAAYTPNTSKPASGTSSPSAHHQPNFSSSSGADYFNSKPQPPPNARRPPSRTGAEKVLGRSPLGSPPIGVLESEARYHAAAPSCRAAAPGSSTTAGAKDPAFGAGVERPDSKDKTSRVRSESSASVRVDDGHQGTPPRTRDRKERDKKTMLSRALQKANTAVLLDSAQNFEGAMEAYWDACRLLQQVMIRSHGEEDRRKLDAIRATYTTRIEELRRLDIGYPPMHGKSLPARPMSNESLDEQRSMLFADNDDEHVVIETATVTRIVNDRPIDDPEPPVFQPPALLAPEIRAPRESVITTAIREVESTMPTASSFLLQPTPGASEEMRTLGSPLESPMDRNYMPPPLSPRRPLSPNTQEPTLAASNTLLPPKNPYKPLHKRVNSSESTSWLDTIDESGGSSCSSSVHSFSPDDLRNKHISNGSNGTEAEFDAALDAAVEAAYDDGYEPYDDEEQDSTELIATRLKNVELAKERVREAEREEMIAAAKYKYAESQDRNQALPHVRESSSFNFQEEEDEDERLLDEMTREYMLDGFDFDLQTKSSLPRQSDSSNFSGSTYHSSLSSHRTTGGTSLSTVAEVLHQAHHRAPSQPPPSVPSASIARPPSSDAQPTQDKDAPQTTPAAAGDAKETVSVRSRRLSGQVAKALKIETALPPVPPAPHTDKPVPPVKEPLPDVPPPPKTAATTTFPSAQLAADANHKLPPLPPAPLPSGLRAPSPQPPGPSPADAALTVSPAPPAVAHSIPEDATLAPGSPKTSKAPVLSIRKNKSSLSLKQRALSISSPDGSDASIGTPLSTTFSFPGVRKPSIAGPITTPSIPTFPVDGLPSGGVHLFDSDIHTPYSPGGAPSTTITNAPIPLEPCPESYLLRPFWLMRCIYQTIAHPRGGYLSTKLFIPRDVWRVKNVKIKNTDDKIANCDLLTAALQRLATVDTLDADAVLEEMQALEVVLDQVQAQLAKKLGNEVGVHSTATLFKDASTVGVSAGSSEAGANEKGSHGSQDHALPSSVLHKTASTSSVQGTNKYLASWRKLRSKNSAVGLSGLVSSAAKSNEVDKESLSMPTLPMTGQLAGGVKFVKRDLSALEIEGVNKGYMGSLARLCDACQVLDQIARQVEDPGLKHSSPTHVGLELSARHAAEFFGFYICRFVLGDLALLLDKFVKRGSEWVLV</sequence>
<feature type="region of interest" description="Disordered" evidence="2">
    <location>
        <begin position="1137"/>
        <end position="1168"/>
    </location>
</feature>
<feature type="compositionally biased region" description="Low complexity" evidence="2">
    <location>
        <begin position="710"/>
        <end position="720"/>
    </location>
</feature>
<feature type="region of interest" description="Disordered" evidence="2">
    <location>
        <begin position="243"/>
        <end position="310"/>
    </location>
</feature>
<feature type="compositionally biased region" description="Basic and acidic residues" evidence="2">
    <location>
        <begin position="264"/>
        <end position="277"/>
    </location>
</feature>
<feature type="region of interest" description="Disordered" evidence="2">
    <location>
        <begin position="1"/>
        <end position="76"/>
    </location>
</feature>
<feature type="coiled-coil region" evidence="1">
    <location>
        <begin position="616"/>
        <end position="643"/>
    </location>
</feature>
<feature type="compositionally biased region" description="Basic and acidic residues" evidence="2">
    <location>
        <begin position="284"/>
        <end position="306"/>
    </location>
</feature>
<feature type="region of interest" description="Disordered" evidence="2">
    <location>
        <begin position="470"/>
        <end position="538"/>
    </location>
</feature>